<dbReference type="InterPro" id="IPR039679">
    <property type="entry name" value="NRBF2"/>
</dbReference>
<dbReference type="PANTHER" id="PTHR14964:SF2">
    <property type="entry name" value="NUCLEAR RECEPTOR-BINDING FACTOR 2"/>
    <property type="match status" value="1"/>
</dbReference>
<keyword evidence="1" id="KW-0175">Coiled coil</keyword>
<dbReference type="RefSeq" id="XP_013778889.1">
    <property type="nucleotide sequence ID" value="XM_013923435.2"/>
</dbReference>
<keyword evidence="3" id="KW-1185">Reference proteome</keyword>
<name>A0ABM1BBX3_LIMPO</name>
<sequence length="273" mass="30817">MDTSLNFAHQQSRKADYYLRSGKFEEAISCHQRAADLLDDALKQTSSDKARESLVLQRDFHFRQKAVVQYKQNQQDATKKAAENLKADVARLKTANEEEPPGEQHPLNSENIQLAIFRTMAENDSLLQFLIQPNVTTNSETVNSDCVMESKSYDSIIRGAIKTPKDDKTLIEELRVNNEELKKLVQQLIGKLEKASQENQNLRVTIEDLQRKIVGQGSRTLQLMADRNSPYQFSPISDSSPGGGLRELPALAPLEIPNFDFTLLRSEAARQSL</sequence>
<evidence type="ECO:0000259" key="2">
    <source>
        <dbReference type="Pfam" id="PF17169"/>
    </source>
</evidence>
<protein>
    <submittedName>
        <fullName evidence="4">Nuclear receptor-binding factor 2-like isoform X2</fullName>
    </submittedName>
</protein>
<reference evidence="4" key="1">
    <citation type="submission" date="2025-08" db="UniProtKB">
        <authorList>
            <consortium name="RefSeq"/>
        </authorList>
    </citation>
    <scope>IDENTIFICATION</scope>
    <source>
        <tissue evidence="4">Muscle</tissue>
    </source>
</reference>
<dbReference type="Gene3D" id="1.20.58.80">
    <property type="entry name" value="Phosphotransferase system, lactose/cellobiose-type IIA subunit"/>
    <property type="match status" value="1"/>
</dbReference>
<dbReference type="GeneID" id="106463411"/>
<proteinExistence type="predicted"/>
<dbReference type="SUPFAM" id="SSF140361">
    <property type="entry name" value="MIT domain-like"/>
    <property type="match status" value="1"/>
</dbReference>
<dbReference type="PANTHER" id="PTHR14964">
    <property type="entry name" value="NUCLEAR RECEPTOR BINDING FACTOR 2"/>
    <property type="match status" value="1"/>
</dbReference>
<evidence type="ECO:0000313" key="3">
    <source>
        <dbReference type="Proteomes" id="UP000694941"/>
    </source>
</evidence>
<gene>
    <name evidence="4" type="primary">LOC106463411</name>
</gene>
<feature type="domain" description="Nuclear receptor-binding factor 2 MIT" evidence="2">
    <location>
        <begin position="1"/>
        <end position="73"/>
    </location>
</feature>
<dbReference type="InterPro" id="IPR033393">
    <property type="entry name" value="NRBF2_MIT"/>
</dbReference>
<evidence type="ECO:0000256" key="1">
    <source>
        <dbReference type="SAM" id="Coils"/>
    </source>
</evidence>
<feature type="coiled-coil region" evidence="1">
    <location>
        <begin position="171"/>
        <end position="212"/>
    </location>
</feature>
<evidence type="ECO:0000313" key="4">
    <source>
        <dbReference type="RefSeq" id="XP_013778889.1"/>
    </source>
</evidence>
<accession>A0ABM1BBX3</accession>
<dbReference type="Proteomes" id="UP000694941">
    <property type="component" value="Unplaced"/>
</dbReference>
<dbReference type="Pfam" id="PF17169">
    <property type="entry name" value="NRBF2_MIT"/>
    <property type="match status" value="1"/>
</dbReference>
<organism evidence="3 4">
    <name type="scientific">Limulus polyphemus</name>
    <name type="common">Atlantic horseshoe crab</name>
    <dbReference type="NCBI Taxonomy" id="6850"/>
    <lineage>
        <taxon>Eukaryota</taxon>
        <taxon>Metazoa</taxon>
        <taxon>Ecdysozoa</taxon>
        <taxon>Arthropoda</taxon>
        <taxon>Chelicerata</taxon>
        <taxon>Merostomata</taxon>
        <taxon>Xiphosura</taxon>
        <taxon>Limulidae</taxon>
        <taxon>Limulus</taxon>
    </lineage>
</organism>